<dbReference type="InterPro" id="IPR035901">
    <property type="entry name" value="GIY-YIG_endonuc_sf"/>
</dbReference>
<dbReference type="SUPFAM" id="SSF82771">
    <property type="entry name" value="GIY-YIG endonuclease"/>
    <property type="match status" value="1"/>
</dbReference>
<proteinExistence type="inferred from homology"/>
<evidence type="ECO:0000256" key="1">
    <source>
        <dbReference type="ARBA" id="ARBA00007435"/>
    </source>
</evidence>
<protein>
    <submittedName>
        <fullName evidence="3">Excinuclease ABC subunit C</fullName>
    </submittedName>
</protein>
<evidence type="ECO:0000259" key="2">
    <source>
        <dbReference type="PROSITE" id="PS50164"/>
    </source>
</evidence>
<comment type="similarity">
    <text evidence="1">Belongs to the UPF0213 family.</text>
</comment>
<dbReference type="EMBL" id="PEYW01000025">
    <property type="protein sequence ID" value="PIS20851.1"/>
    <property type="molecule type" value="Genomic_DNA"/>
</dbReference>
<dbReference type="PROSITE" id="PS50164">
    <property type="entry name" value="GIY_YIG"/>
    <property type="match status" value="1"/>
</dbReference>
<reference evidence="4" key="1">
    <citation type="submission" date="2017-09" db="EMBL/GenBank/DDBJ databases">
        <title>Depth-based differentiation of microbial function through sediment-hosted aquifers and enrichment of novel symbionts in the deep terrestrial subsurface.</title>
        <authorList>
            <person name="Probst A.J."/>
            <person name="Ladd B."/>
            <person name="Jarett J.K."/>
            <person name="Geller-Mcgrath D.E."/>
            <person name="Sieber C.M.K."/>
            <person name="Emerson J.B."/>
            <person name="Anantharaman K."/>
            <person name="Thomas B.C."/>
            <person name="Malmstrom R."/>
            <person name="Stieglmeier M."/>
            <person name="Klingl A."/>
            <person name="Woyke T."/>
            <person name="Ryan C.M."/>
            <person name="Banfield J.F."/>
        </authorList>
    </citation>
    <scope>NUCLEOTIDE SEQUENCE [LARGE SCALE GENOMIC DNA]</scope>
</reference>
<evidence type="ECO:0000313" key="3">
    <source>
        <dbReference type="EMBL" id="PIS20851.1"/>
    </source>
</evidence>
<comment type="caution">
    <text evidence="3">The sequence shown here is derived from an EMBL/GenBank/DDBJ whole genome shotgun (WGS) entry which is preliminary data.</text>
</comment>
<dbReference type="PANTHER" id="PTHR34477">
    <property type="entry name" value="UPF0213 PROTEIN YHBQ"/>
    <property type="match status" value="1"/>
</dbReference>
<name>A0A2H0X7M8_UNCKA</name>
<organism evidence="3 4">
    <name type="scientific">candidate division WWE3 bacterium CG08_land_8_20_14_0_20_43_13</name>
    <dbReference type="NCBI Taxonomy" id="1975087"/>
    <lineage>
        <taxon>Bacteria</taxon>
        <taxon>Katanobacteria</taxon>
    </lineage>
</organism>
<dbReference type="AlphaFoldDB" id="A0A2H0X7M8"/>
<accession>A0A2H0X7M8</accession>
<dbReference type="InterPro" id="IPR050190">
    <property type="entry name" value="UPF0213_domain"/>
</dbReference>
<dbReference type="PANTHER" id="PTHR34477:SF1">
    <property type="entry name" value="UPF0213 PROTEIN YHBQ"/>
    <property type="match status" value="1"/>
</dbReference>
<dbReference type="Pfam" id="PF01541">
    <property type="entry name" value="GIY-YIG"/>
    <property type="match status" value="1"/>
</dbReference>
<evidence type="ECO:0000313" key="4">
    <source>
        <dbReference type="Proteomes" id="UP000231414"/>
    </source>
</evidence>
<feature type="domain" description="GIY-YIG" evidence="2">
    <location>
        <begin position="1"/>
        <end position="74"/>
    </location>
</feature>
<dbReference type="InterPro" id="IPR000305">
    <property type="entry name" value="GIY-YIG_endonuc"/>
</dbReference>
<dbReference type="Gene3D" id="3.40.1440.10">
    <property type="entry name" value="GIY-YIG endonuclease"/>
    <property type="match status" value="1"/>
</dbReference>
<gene>
    <name evidence="3" type="ORF">COT52_01685</name>
</gene>
<dbReference type="Proteomes" id="UP000231414">
    <property type="component" value="Unassembled WGS sequence"/>
</dbReference>
<sequence>MFYVYILKLANKQCYTGYTANLKQRIDEHKRGLVKSTSSKGPVTLIHYEAYTEKTDAQRRERYLKTTRGKQLLRQQIRDLLNKLR</sequence>